<sequence length="154" mass="17866">MKWRMKDTDVFLNSRAFVDTLLIPLIPFSLGGTYKTRVNEGDYAAMLCEELERQLSGRLYLAPPFVYLEGEESTQATRRLIEWTSHACHDGQFKHVFYVTCDVEWKSREDGLSGSLLWLPAIPVESMDPEMKEELLKGQAKPLFQLIFSKWQEQ</sequence>
<dbReference type="Pfam" id="PF10673">
    <property type="entry name" value="DUF2487"/>
    <property type="match status" value="1"/>
</dbReference>
<evidence type="ECO:0000313" key="1">
    <source>
        <dbReference type="EMBL" id="MFC7370525.1"/>
    </source>
</evidence>
<proteinExistence type="predicted"/>
<dbReference type="Proteomes" id="UP001596549">
    <property type="component" value="Unassembled WGS sequence"/>
</dbReference>
<reference evidence="2" key="1">
    <citation type="journal article" date="2019" name="Int. J. Syst. Evol. Microbiol.">
        <title>The Global Catalogue of Microorganisms (GCM) 10K type strain sequencing project: providing services to taxonomists for standard genome sequencing and annotation.</title>
        <authorList>
            <consortium name="The Broad Institute Genomics Platform"/>
            <consortium name="The Broad Institute Genome Sequencing Center for Infectious Disease"/>
            <person name="Wu L."/>
            <person name="Ma J."/>
        </authorList>
    </citation>
    <scope>NUCLEOTIDE SEQUENCE [LARGE SCALE GENOMIC DNA]</scope>
    <source>
        <strain evidence="2">NBRC 106396</strain>
    </source>
</reference>
<dbReference type="RefSeq" id="WP_379745993.1">
    <property type="nucleotide sequence ID" value="NZ_JBHTCP010000004.1"/>
</dbReference>
<gene>
    <name evidence="1" type="ORF">ACFQPF_02415</name>
</gene>
<dbReference type="InterPro" id="IPR019615">
    <property type="entry name" value="DUF2487"/>
</dbReference>
<dbReference type="EMBL" id="JBHTCP010000004">
    <property type="protein sequence ID" value="MFC7370525.1"/>
    <property type="molecule type" value="Genomic_DNA"/>
</dbReference>
<name>A0ABW2NIM3_9BACL</name>
<protein>
    <submittedName>
        <fullName evidence="1">YpiF family protein</fullName>
    </submittedName>
</protein>
<keyword evidence="2" id="KW-1185">Reference proteome</keyword>
<organism evidence="1 2">
    <name type="scientific">Fictibacillus iocasae</name>
    <dbReference type="NCBI Taxonomy" id="2715437"/>
    <lineage>
        <taxon>Bacteria</taxon>
        <taxon>Bacillati</taxon>
        <taxon>Bacillota</taxon>
        <taxon>Bacilli</taxon>
        <taxon>Bacillales</taxon>
        <taxon>Fictibacillaceae</taxon>
        <taxon>Fictibacillus</taxon>
    </lineage>
</organism>
<evidence type="ECO:0000313" key="2">
    <source>
        <dbReference type="Proteomes" id="UP001596549"/>
    </source>
</evidence>
<accession>A0ABW2NIM3</accession>
<comment type="caution">
    <text evidence="1">The sequence shown here is derived from an EMBL/GenBank/DDBJ whole genome shotgun (WGS) entry which is preliminary data.</text>
</comment>